<feature type="binding site" evidence="1">
    <location>
        <begin position="201"/>
        <end position="207"/>
    </location>
    <ligand>
        <name>ATP</name>
        <dbReference type="ChEBI" id="CHEBI:30616"/>
    </ligand>
</feature>
<dbReference type="AlphaFoldDB" id="A0AA97APY9"/>
<dbReference type="InterPro" id="IPR036597">
    <property type="entry name" value="Fido-like_dom_sf"/>
</dbReference>
<dbReference type="Pfam" id="PF13784">
    <property type="entry name" value="Fic_N"/>
    <property type="match status" value="1"/>
</dbReference>
<reference evidence="5" key="2">
    <citation type="submission" date="2023-07" db="EMBL/GenBank/DDBJ databases">
        <authorList>
            <person name="Bai X.-H."/>
            <person name="Wang H.-H."/>
            <person name="Wang J."/>
            <person name="Ma M.-Y."/>
            <person name="Hu H.-H."/>
            <person name="Song Z.-L."/>
            <person name="Ma H.-G."/>
            <person name="Fan Y."/>
            <person name="Du C.-Y."/>
            <person name="Xu J.-C."/>
        </authorList>
    </citation>
    <scope>NUCLEOTIDE SEQUENCE</scope>
    <source>
        <strain evidence="5">CZ1</strain>
    </source>
</reference>
<evidence type="ECO:0000259" key="4">
    <source>
        <dbReference type="PROSITE" id="PS51459"/>
    </source>
</evidence>
<evidence type="ECO:0000256" key="1">
    <source>
        <dbReference type="PIRSR" id="PIRSR038925-1"/>
    </source>
</evidence>
<keyword evidence="1" id="KW-0547">Nucleotide-binding</keyword>
<sequence>MVSFSPTEPYNDLPLLPPPVDLESRNILKACIESRTALAALQQSGALIPNQAVLINTIPILEAQASSAIENIVTTADRLFQAAQAGDSQADPATKEALRYSTALHCGFKAILSRPLSTKTAVDVCSRIKGVEMDIRRVPGTALINAATKEVVYTPPDGETLLREKLANWEQFIHGFQDIDPLVRMAVMHYQFEAIHPFTDGNGRTGRTLNLLFLIEAGLLDIPVLYLSRYIIRNKAEYYQLLQDVTVNGAWEPWIRFMLDAIRETSQWTTQKIKDIRLLMDFTASYVREVADGVYSRELIELIFIQPYCRITNVVEANIAKRQTASIYLKKLVSIGVLQEWKSGKEKLFIHPRFLKLLTNEDYQVEPYTQAPQTGFYL</sequence>
<feature type="domain" description="Fido" evidence="4">
    <location>
        <begin position="112"/>
        <end position="260"/>
    </location>
</feature>
<feature type="binding site" evidence="1">
    <location>
        <position position="70"/>
    </location>
    <ligand>
        <name>ATP</name>
        <dbReference type="ChEBI" id="CHEBI:30616"/>
    </ligand>
</feature>
<protein>
    <submittedName>
        <fullName evidence="5">Fic family protein</fullName>
    </submittedName>
</protein>
<evidence type="ECO:0000256" key="2">
    <source>
        <dbReference type="PIRSR" id="PIRSR640198-1"/>
    </source>
</evidence>
<feature type="binding site" evidence="3">
    <location>
        <begin position="238"/>
        <end position="239"/>
    </location>
    <ligand>
        <name>ATP</name>
        <dbReference type="ChEBI" id="CHEBI:30616"/>
    </ligand>
</feature>
<organism evidence="5">
    <name type="scientific">Leptolyngbya boryana CZ1</name>
    <dbReference type="NCBI Taxonomy" id="3060204"/>
    <lineage>
        <taxon>Bacteria</taxon>
        <taxon>Bacillati</taxon>
        <taxon>Cyanobacteriota</taxon>
        <taxon>Cyanophyceae</taxon>
        <taxon>Leptolyngbyales</taxon>
        <taxon>Leptolyngbyaceae</taxon>
        <taxon>Leptolyngbya group</taxon>
        <taxon>Leptolyngbya</taxon>
    </lineage>
</organism>
<dbReference type="PANTHER" id="PTHR13504:SF35">
    <property type="entry name" value="PROTEIN ADENYLYLTRANSFERASE SOFIC"/>
    <property type="match status" value="1"/>
</dbReference>
<dbReference type="NCBIfam" id="NF046030">
    <property type="entry name" value="ProtAdlyltaseSoFic"/>
    <property type="match status" value="1"/>
</dbReference>
<dbReference type="InterPro" id="IPR040198">
    <property type="entry name" value="Fido_containing"/>
</dbReference>
<dbReference type="Pfam" id="PF21248">
    <property type="entry name" value="SoFic-like_C"/>
    <property type="match status" value="1"/>
</dbReference>
<accession>A0AA97APY9</accession>
<dbReference type="RefSeq" id="WP_316426947.1">
    <property type="nucleotide sequence ID" value="NZ_CP130144.1"/>
</dbReference>
<dbReference type="EMBL" id="CP130144">
    <property type="protein sequence ID" value="WNZ45219.1"/>
    <property type="molecule type" value="Genomic_DNA"/>
</dbReference>
<dbReference type="PANTHER" id="PTHR13504">
    <property type="entry name" value="FIDO DOMAIN-CONTAINING PROTEIN DDB_G0283145"/>
    <property type="match status" value="1"/>
</dbReference>
<dbReference type="InterPro" id="IPR048770">
    <property type="entry name" value="SoFic-like_C"/>
</dbReference>
<reference evidence="5" key="1">
    <citation type="journal article" date="2023" name="Plants (Basel)">
        <title>Genomic Analysis of Leptolyngbya boryana CZ1 Reveals Efficient Carbon Fixation Modules.</title>
        <authorList>
            <person name="Bai X."/>
            <person name="Wang H."/>
            <person name="Cheng W."/>
            <person name="Wang J."/>
            <person name="Ma M."/>
            <person name="Hu H."/>
            <person name="Song Z."/>
            <person name="Ma H."/>
            <person name="Fan Y."/>
            <person name="Du C."/>
            <person name="Xu J."/>
        </authorList>
    </citation>
    <scope>NUCLEOTIDE SEQUENCE</scope>
    <source>
        <strain evidence="5">CZ1</strain>
    </source>
</reference>
<dbReference type="InterPro" id="IPR026287">
    <property type="entry name" value="SoFic-like"/>
</dbReference>
<name>A0AA97APY9_LEPBY</name>
<dbReference type="InterPro" id="IPR025758">
    <property type="entry name" value="Fic/DOC_N"/>
</dbReference>
<feature type="binding site" evidence="1">
    <location>
        <position position="238"/>
    </location>
    <ligand>
        <name>ATP</name>
        <dbReference type="ChEBI" id="CHEBI:30616"/>
    </ligand>
</feature>
<evidence type="ECO:0000256" key="3">
    <source>
        <dbReference type="PIRSR" id="PIRSR640198-2"/>
    </source>
</evidence>
<dbReference type="Gene3D" id="1.10.3290.10">
    <property type="entry name" value="Fido-like domain"/>
    <property type="match status" value="1"/>
</dbReference>
<gene>
    <name evidence="5" type="ORF">Q2T42_25870</name>
</gene>
<dbReference type="InterPro" id="IPR003812">
    <property type="entry name" value="Fido"/>
</dbReference>
<feature type="active site" evidence="2">
    <location>
        <position position="196"/>
    </location>
</feature>
<dbReference type="Pfam" id="PF02661">
    <property type="entry name" value="Fic"/>
    <property type="match status" value="1"/>
</dbReference>
<dbReference type="PROSITE" id="PS51459">
    <property type="entry name" value="FIDO"/>
    <property type="match status" value="1"/>
</dbReference>
<dbReference type="PIRSF" id="PIRSF038925">
    <property type="entry name" value="AMP-prot_trans"/>
    <property type="match status" value="1"/>
</dbReference>
<evidence type="ECO:0000313" key="5">
    <source>
        <dbReference type="EMBL" id="WNZ45219.1"/>
    </source>
</evidence>
<proteinExistence type="predicted"/>
<dbReference type="GO" id="GO:0005524">
    <property type="term" value="F:ATP binding"/>
    <property type="evidence" value="ECO:0007669"/>
    <property type="project" value="UniProtKB-KW"/>
</dbReference>
<keyword evidence="1" id="KW-0067">ATP-binding</keyword>
<feature type="binding site" evidence="1">
    <location>
        <position position="196"/>
    </location>
    <ligand>
        <name>ATP</name>
        <dbReference type="ChEBI" id="CHEBI:30616"/>
    </ligand>
</feature>
<feature type="binding site" evidence="3">
    <location>
        <begin position="200"/>
        <end position="207"/>
    </location>
    <ligand>
        <name>ATP</name>
        <dbReference type="ChEBI" id="CHEBI:30616"/>
    </ligand>
</feature>
<dbReference type="SUPFAM" id="SSF140931">
    <property type="entry name" value="Fic-like"/>
    <property type="match status" value="1"/>
</dbReference>